<evidence type="ECO:0000313" key="1">
    <source>
        <dbReference type="EMBL" id="KAK3701960.1"/>
    </source>
</evidence>
<sequence>MAEANFRLPNPLNLTEGNLSKQYKMATKKPFDTFLTELRSRADLCNFQEKERMIRDKLVFKAKKHLQEKLLRDNELTLEKAIGICGAYEQTTNCMKEMNK</sequence>
<comment type="caution">
    <text evidence="1">The sequence shown here is derived from an EMBL/GenBank/DDBJ whole genome shotgun (WGS) entry which is preliminary data.</text>
</comment>
<name>A0AAE0XPK1_9GAST</name>
<protein>
    <submittedName>
        <fullName evidence="1">Uncharacterized protein</fullName>
    </submittedName>
</protein>
<keyword evidence="2" id="KW-1185">Reference proteome</keyword>
<evidence type="ECO:0000313" key="2">
    <source>
        <dbReference type="Proteomes" id="UP001283361"/>
    </source>
</evidence>
<dbReference type="Proteomes" id="UP001283361">
    <property type="component" value="Unassembled WGS sequence"/>
</dbReference>
<dbReference type="EMBL" id="JAWDGP010007871">
    <property type="protein sequence ID" value="KAK3701960.1"/>
    <property type="molecule type" value="Genomic_DNA"/>
</dbReference>
<gene>
    <name evidence="1" type="ORF">RRG08_017850</name>
</gene>
<proteinExistence type="predicted"/>
<dbReference type="AlphaFoldDB" id="A0AAE0XPK1"/>
<accession>A0AAE0XPK1</accession>
<organism evidence="1 2">
    <name type="scientific">Elysia crispata</name>
    <name type="common">lettuce slug</name>
    <dbReference type="NCBI Taxonomy" id="231223"/>
    <lineage>
        <taxon>Eukaryota</taxon>
        <taxon>Metazoa</taxon>
        <taxon>Spiralia</taxon>
        <taxon>Lophotrochozoa</taxon>
        <taxon>Mollusca</taxon>
        <taxon>Gastropoda</taxon>
        <taxon>Heterobranchia</taxon>
        <taxon>Euthyneura</taxon>
        <taxon>Panpulmonata</taxon>
        <taxon>Sacoglossa</taxon>
        <taxon>Placobranchoidea</taxon>
        <taxon>Plakobranchidae</taxon>
        <taxon>Elysia</taxon>
    </lineage>
</organism>
<reference evidence="1" key="1">
    <citation type="journal article" date="2023" name="G3 (Bethesda)">
        <title>A reference genome for the long-term kleptoplast-retaining sea slug Elysia crispata morphotype clarki.</title>
        <authorList>
            <person name="Eastman K.E."/>
            <person name="Pendleton A.L."/>
            <person name="Shaikh M.A."/>
            <person name="Suttiyut T."/>
            <person name="Ogas R."/>
            <person name="Tomko P."/>
            <person name="Gavelis G."/>
            <person name="Widhalm J.R."/>
            <person name="Wisecaver J.H."/>
        </authorList>
    </citation>
    <scope>NUCLEOTIDE SEQUENCE</scope>
    <source>
        <strain evidence="1">ECLA1</strain>
    </source>
</reference>